<reference evidence="2 3" key="1">
    <citation type="submission" date="2024-07" db="EMBL/GenBank/DDBJ databases">
        <title>Isolation, whole-genome sequencing, and annotation of five antibiotic-resistant bacteria from environmental samples.</title>
        <authorList>
            <person name="Bedore T."/>
            <person name="Hudson A.O."/>
            <person name="Kumar G."/>
        </authorList>
    </citation>
    <scope>NUCLEOTIDE SEQUENCE [LARGE SCALE GENOMIC DNA]</scope>
    <source>
        <strain evidence="2 3">RIT844</strain>
    </source>
</reference>
<name>A0ABV2DX16_9GAMM</name>
<dbReference type="InterPro" id="IPR028966">
    <property type="entry name" value="Imm72"/>
</dbReference>
<protein>
    <submittedName>
        <fullName evidence="2">Imm72 family immunity protein</fullName>
    </submittedName>
</protein>
<dbReference type="EMBL" id="JBEWWF010000001">
    <property type="protein sequence ID" value="MET3075563.1"/>
    <property type="molecule type" value="Genomic_DNA"/>
</dbReference>
<evidence type="ECO:0000313" key="2">
    <source>
        <dbReference type="EMBL" id="MET3075563.1"/>
    </source>
</evidence>
<dbReference type="Proteomes" id="UP001548992">
    <property type="component" value="Unassembled WGS sequence"/>
</dbReference>
<feature type="domain" description="Immunity protein 72" evidence="1">
    <location>
        <begin position="188"/>
        <end position="288"/>
    </location>
</feature>
<evidence type="ECO:0000313" key="3">
    <source>
        <dbReference type="Proteomes" id="UP001548992"/>
    </source>
</evidence>
<comment type="caution">
    <text evidence="2">The sequence shown here is derived from an EMBL/GenBank/DDBJ whole genome shotgun (WGS) entry which is preliminary data.</text>
</comment>
<evidence type="ECO:0000259" key="1">
    <source>
        <dbReference type="Pfam" id="PF15584"/>
    </source>
</evidence>
<proteinExistence type="predicted"/>
<organism evidence="2 3">
    <name type="scientific">Pantoea leporis</name>
    <dbReference type="NCBI Taxonomy" id="2933780"/>
    <lineage>
        <taxon>Bacteria</taxon>
        <taxon>Pseudomonadati</taxon>
        <taxon>Pseudomonadota</taxon>
        <taxon>Gammaproteobacteria</taxon>
        <taxon>Enterobacterales</taxon>
        <taxon>Erwiniaceae</taxon>
        <taxon>Pantoea</taxon>
    </lineage>
</organism>
<gene>
    <name evidence="2" type="ORF">ABXV16_07370</name>
</gene>
<sequence>MTIKISEYPMTDGTVRRKLFWLLQRLSSYTLWQRKRDSWAFFAKKYEEALKNWPEDITNGFDPESIIWIYDALRLYYEGLSELSMGNRQVWQTKTGEFDQMDRSADLVRAFFYLPCHNRGGQVEAYPPEIEKLNKLRLAAEFRGDHLIYPSGNNVCNFYDADYILDPQYYKRNFKKLPYPVFPKNLPPVPEGSNILIKTGDSIPCDGIWEPVDIKYNHKFLVIKNDIKSFKNQGTYNYFIRGMKAPLSIYLDSLKQDGWGYQDVHWRLTWEDNRYCGGIIPDESEYFLDDEALGKRITCKSGEICPHSGRWATITGEHQQFIEVEKGQVMPEATKYKSDIYAPDNKIRAIWSLLSRDDKGSVYQSQD</sequence>
<dbReference type="RefSeq" id="WP_354466296.1">
    <property type="nucleotide sequence ID" value="NZ_JBEWWF010000001.1"/>
</dbReference>
<dbReference type="Pfam" id="PF15584">
    <property type="entry name" value="Imm72"/>
    <property type="match status" value="1"/>
</dbReference>
<accession>A0ABV2DX16</accession>
<keyword evidence="3" id="KW-1185">Reference proteome</keyword>